<dbReference type="PROSITE" id="PS50883">
    <property type="entry name" value="EAL"/>
    <property type="match status" value="1"/>
</dbReference>
<protein>
    <recommendedName>
        <fullName evidence="5">Diguanylate phosphodiesterase</fullName>
    </recommendedName>
</protein>
<dbReference type="Gene3D" id="3.20.20.450">
    <property type="entry name" value="EAL domain"/>
    <property type="match status" value="1"/>
</dbReference>
<dbReference type="RefSeq" id="WP_173289772.1">
    <property type="nucleotide sequence ID" value="NZ_AP021888.1"/>
</dbReference>
<accession>A0A6F8PK02</accession>
<dbReference type="EMBL" id="AP021888">
    <property type="protein sequence ID" value="BBP42387.1"/>
    <property type="molecule type" value="Genomic_DNA"/>
</dbReference>
<dbReference type="PROSITE" id="PS51833">
    <property type="entry name" value="HDOD"/>
    <property type="match status" value="1"/>
</dbReference>
<dbReference type="InterPro" id="IPR014408">
    <property type="entry name" value="dGMP_Pdiesterase_EAL/HD-GYP"/>
</dbReference>
<dbReference type="PIRSF" id="PIRSF003180">
    <property type="entry name" value="DiGMPpdiest_YuxH"/>
    <property type="match status" value="1"/>
</dbReference>
<dbReference type="CDD" id="cd01948">
    <property type="entry name" value="EAL"/>
    <property type="match status" value="1"/>
</dbReference>
<dbReference type="PANTHER" id="PTHR33525:SF4">
    <property type="entry name" value="CYCLIC DI-GMP PHOSPHODIESTERASE CDGJ"/>
    <property type="match status" value="1"/>
</dbReference>
<feature type="domain" description="HDOD" evidence="2">
    <location>
        <begin position="203"/>
        <end position="401"/>
    </location>
</feature>
<dbReference type="AlphaFoldDB" id="A0A6F8PK02"/>
<keyword evidence="4" id="KW-1185">Reference proteome</keyword>
<dbReference type="KEGG" id="tzo:THMIRHAT_01330"/>
<dbReference type="SUPFAM" id="SSF109604">
    <property type="entry name" value="HD-domain/PDEase-like"/>
    <property type="match status" value="1"/>
</dbReference>
<dbReference type="SUPFAM" id="SSF141868">
    <property type="entry name" value="EAL domain-like"/>
    <property type="match status" value="1"/>
</dbReference>
<evidence type="ECO:0000259" key="2">
    <source>
        <dbReference type="PROSITE" id="PS51833"/>
    </source>
</evidence>
<dbReference type="Pfam" id="PF08668">
    <property type="entry name" value="HDOD"/>
    <property type="match status" value="1"/>
</dbReference>
<organism evidence="3 4">
    <name type="scientific">Thiosulfativibrio zosterae</name>
    <dbReference type="NCBI Taxonomy" id="2675053"/>
    <lineage>
        <taxon>Bacteria</taxon>
        <taxon>Pseudomonadati</taxon>
        <taxon>Pseudomonadota</taxon>
        <taxon>Gammaproteobacteria</taxon>
        <taxon>Thiotrichales</taxon>
        <taxon>Piscirickettsiaceae</taxon>
        <taxon>Thiosulfativibrio</taxon>
    </lineage>
</organism>
<sequence length="401" mass="45132">MSQLVDIYVGRQPIFDTSMRVFAYELLFRSGSEQNHAVILGGDTASAQVMMNVFGDLGLHEVVGEHKAFINFTEGLLLRENRPFFPRKQVVIEVLEDVKVTPKLISSLRALREAGFTIALDDYVFNPELTELESYADIIKVDILAVGPKRLVEHVVQLKEKGIRLLAEKVETREQFEFCKRIGFDYFQGYFFAKPKIIKGQRLPTNKLTVLELLSSVYDPNIDMHVLSKIISKDVALSQKLMKFASSLGNGRFELTSIHDAVMRFGMERLKSWSSMLVLSGVDDKPVELFITSLVRAKFCELVGAKVGDMSKDTYFTVGLFSTLDAVMDVSLEELLVQMKFDQRISKALLEQHGSLGICLKAVISIEKGEVGFELPRGLTATEVTRFYLEAMQFAESIDLA</sequence>
<dbReference type="Gene3D" id="1.10.3210.10">
    <property type="entry name" value="Hypothetical protein af1432"/>
    <property type="match status" value="1"/>
</dbReference>
<evidence type="ECO:0008006" key="5">
    <source>
        <dbReference type="Google" id="ProtNLM"/>
    </source>
</evidence>
<dbReference type="SMART" id="SM00052">
    <property type="entry name" value="EAL"/>
    <property type="match status" value="1"/>
</dbReference>
<dbReference type="InterPro" id="IPR001633">
    <property type="entry name" value="EAL_dom"/>
</dbReference>
<evidence type="ECO:0000313" key="3">
    <source>
        <dbReference type="EMBL" id="BBP42387.1"/>
    </source>
</evidence>
<dbReference type="InterPro" id="IPR013976">
    <property type="entry name" value="HDOD"/>
</dbReference>
<proteinExistence type="predicted"/>
<dbReference type="Pfam" id="PF00563">
    <property type="entry name" value="EAL"/>
    <property type="match status" value="1"/>
</dbReference>
<reference evidence="4" key="1">
    <citation type="submission" date="2019-11" db="EMBL/GenBank/DDBJ databases">
        <title>Isolation and characterization of two novel species in the genus Thiomicrorhabdus.</title>
        <authorList>
            <person name="Mochizuki J."/>
            <person name="Kojima H."/>
            <person name="Fukui M."/>
        </authorList>
    </citation>
    <scope>NUCLEOTIDE SEQUENCE [LARGE SCALE GENOMIC DNA]</scope>
    <source>
        <strain evidence="4">AkT22</strain>
    </source>
</reference>
<dbReference type="Proteomes" id="UP000501466">
    <property type="component" value="Chromosome"/>
</dbReference>
<evidence type="ECO:0000313" key="4">
    <source>
        <dbReference type="Proteomes" id="UP000501466"/>
    </source>
</evidence>
<name>A0A6F8PK02_9GAMM</name>
<dbReference type="InterPro" id="IPR035919">
    <property type="entry name" value="EAL_sf"/>
</dbReference>
<evidence type="ECO:0000259" key="1">
    <source>
        <dbReference type="PROSITE" id="PS50883"/>
    </source>
</evidence>
<dbReference type="InterPro" id="IPR052340">
    <property type="entry name" value="RNase_Y/CdgJ"/>
</dbReference>
<feature type="domain" description="EAL" evidence="1">
    <location>
        <begin position="1"/>
        <end position="209"/>
    </location>
</feature>
<dbReference type="PANTHER" id="PTHR33525">
    <property type="match status" value="1"/>
</dbReference>
<gene>
    <name evidence="3" type="ORF">THMIRHAT_01330</name>
</gene>